<proteinExistence type="predicted"/>
<evidence type="ECO:0000313" key="1">
    <source>
        <dbReference type="EMBL" id="KHL00600.1"/>
    </source>
</evidence>
<accession>A0A0B2AFL6</accession>
<evidence type="ECO:0000313" key="2">
    <source>
        <dbReference type="Proteomes" id="UP000030982"/>
    </source>
</evidence>
<organism evidence="1 2">
    <name type="scientific">Sinomonas humi</name>
    <dbReference type="NCBI Taxonomy" id="1338436"/>
    <lineage>
        <taxon>Bacteria</taxon>
        <taxon>Bacillati</taxon>
        <taxon>Actinomycetota</taxon>
        <taxon>Actinomycetes</taxon>
        <taxon>Micrococcales</taxon>
        <taxon>Micrococcaceae</taxon>
        <taxon>Sinomonas</taxon>
    </lineage>
</organism>
<protein>
    <submittedName>
        <fullName evidence="1">Uncharacterized protein</fullName>
    </submittedName>
</protein>
<comment type="caution">
    <text evidence="1">The sequence shown here is derived from an EMBL/GenBank/DDBJ whole genome shotgun (WGS) entry which is preliminary data.</text>
</comment>
<keyword evidence="2" id="KW-1185">Reference proteome</keyword>
<reference evidence="1 2" key="1">
    <citation type="submission" date="2014-09" db="EMBL/GenBank/DDBJ databases">
        <title>Genome sequence of Sinomonas sp. MUSC 117.</title>
        <authorList>
            <person name="Lee L.-H."/>
        </authorList>
    </citation>
    <scope>NUCLEOTIDE SEQUENCE [LARGE SCALE GENOMIC DNA]</scope>
    <source>
        <strain evidence="1 2">MUSC 117</strain>
    </source>
</reference>
<name>A0A0B2AFL6_9MICC</name>
<dbReference type="EMBL" id="JTDL01000150">
    <property type="protein sequence ID" value="KHL00600.1"/>
    <property type="molecule type" value="Genomic_DNA"/>
</dbReference>
<dbReference type="AlphaFoldDB" id="A0A0B2AFL6"/>
<sequence length="59" mass="6038">MEADEGWPGFDAEAWLGCCAECWPEPWIGAVGAVSALGRLSAPCGATFERSGVAPPSVA</sequence>
<dbReference type="Proteomes" id="UP000030982">
    <property type="component" value="Unassembled WGS sequence"/>
</dbReference>
<gene>
    <name evidence="1" type="ORF">LK10_19370</name>
</gene>